<accession>A0ABQ0QLD9</accession>
<dbReference type="EMBL" id="BAQB01000097">
    <property type="protein sequence ID" value="GBR49227.1"/>
    <property type="molecule type" value="Genomic_DNA"/>
</dbReference>
<protein>
    <submittedName>
        <fullName evidence="3">Thiol:disulfide interchange protein</fullName>
    </submittedName>
</protein>
<dbReference type="Proteomes" id="UP001062443">
    <property type="component" value="Unassembled WGS sequence"/>
</dbReference>
<name>A0ABQ0QLD9_9PROT</name>
<proteinExistence type="predicted"/>
<dbReference type="Gene3D" id="3.40.30.10">
    <property type="entry name" value="Glutaredoxin"/>
    <property type="match status" value="1"/>
</dbReference>
<dbReference type="InterPro" id="IPR012336">
    <property type="entry name" value="Thioredoxin-like_fold"/>
</dbReference>
<evidence type="ECO:0000256" key="1">
    <source>
        <dbReference type="SAM" id="SignalP"/>
    </source>
</evidence>
<feature type="domain" description="Thioredoxin-like fold" evidence="2">
    <location>
        <begin position="42"/>
        <end position="194"/>
    </location>
</feature>
<dbReference type="PROSITE" id="PS51318">
    <property type="entry name" value="TAT"/>
    <property type="match status" value="1"/>
</dbReference>
<dbReference type="InterPro" id="IPR036249">
    <property type="entry name" value="Thioredoxin-like_sf"/>
</dbReference>
<reference evidence="3" key="1">
    <citation type="submission" date="2013-04" db="EMBL/GenBank/DDBJ databases">
        <title>The genome sequencing project of 58 acetic acid bacteria.</title>
        <authorList>
            <person name="Okamoto-Kainuma A."/>
            <person name="Ishikawa M."/>
            <person name="Umino S."/>
            <person name="Koizumi Y."/>
            <person name="Shiwa Y."/>
            <person name="Yoshikawa H."/>
            <person name="Matsutani M."/>
            <person name="Matsushita K."/>
        </authorList>
    </citation>
    <scope>NUCLEOTIDE SEQUENCE</scope>
    <source>
        <strain evidence="3">NBRC 106556</strain>
    </source>
</reference>
<feature type="signal peptide" evidence="1">
    <location>
        <begin position="1"/>
        <end position="28"/>
    </location>
</feature>
<evidence type="ECO:0000313" key="4">
    <source>
        <dbReference type="Proteomes" id="UP001062443"/>
    </source>
</evidence>
<organism evidence="3 4">
    <name type="scientific">Neokomagataea tanensis NBRC 106556</name>
    <dbReference type="NCBI Taxonomy" id="1223519"/>
    <lineage>
        <taxon>Bacteria</taxon>
        <taxon>Pseudomonadati</taxon>
        <taxon>Pseudomonadota</taxon>
        <taxon>Alphaproteobacteria</taxon>
        <taxon>Acetobacterales</taxon>
        <taxon>Acetobacteraceae</taxon>
        <taxon>Neokomagataea</taxon>
    </lineage>
</organism>
<dbReference type="SUPFAM" id="SSF52833">
    <property type="entry name" value="Thioredoxin-like"/>
    <property type="match status" value="1"/>
</dbReference>
<comment type="caution">
    <text evidence="3">The sequence shown here is derived from an EMBL/GenBank/DDBJ whole genome shotgun (WGS) entry which is preliminary data.</text>
</comment>
<gene>
    <name evidence="3" type="ORF">AA106556_1976</name>
</gene>
<dbReference type="InterPro" id="IPR006311">
    <property type="entry name" value="TAT_signal"/>
</dbReference>
<dbReference type="CDD" id="cd02972">
    <property type="entry name" value="DsbA_family"/>
    <property type="match status" value="1"/>
</dbReference>
<keyword evidence="1" id="KW-0732">Signal</keyword>
<evidence type="ECO:0000259" key="2">
    <source>
        <dbReference type="Pfam" id="PF13462"/>
    </source>
</evidence>
<sequence>MSFGRRAFLSTLPASAVALGFGANIAQADTTLPANDPRLAPRFLGHPDAPIHVDEWFSLTCTHCGHFAETVFPEVKAKLIDTGKICYRFHDFPLDQLALLGAMVARSLPADRYFPFTDDLLRTQMQWAFARDVDPVAELKKHAALAGLSGPEVDAINADEALRQAIVARQDKDQSFLGISGTPYFRINNTPADSTIGLSYDAFTTALAKAH</sequence>
<evidence type="ECO:0000313" key="3">
    <source>
        <dbReference type="EMBL" id="GBR49227.1"/>
    </source>
</evidence>
<feature type="chain" id="PRO_5046848851" evidence="1">
    <location>
        <begin position="29"/>
        <end position="211"/>
    </location>
</feature>
<keyword evidence="4" id="KW-1185">Reference proteome</keyword>
<dbReference type="RefSeq" id="WP_068170544.1">
    <property type="nucleotide sequence ID" value="NZ_BAQB01000097.1"/>
</dbReference>
<dbReference type="Pfam" id="PF13462">
    <property type="entry name" value="Thioredoxin_4"/>
    <property type="match status" value="1"/>
</dbReference>